<gene>
    <name evidence="7" type="ORF">BJ992_002074</name>
</gene>
<keyword evidence="2" id="KW-0805">Transcription regulation</keyword>
<evidence type="ECO:0000256" key="3">
    <source>
        <dbReference type="ARBA" id="ARBA00023125"/>
    </source>
</evidence>
<sequence>MGKRHYDSGWSSYYDIRGGVYGRTAYFPHIGNVPDVRKACRPATSSLPKIPAIGKIPKSAARLKLHRTGAVVLFHVLGPLVVEDAAGRDVDIGSGKLSHLLALFLLNANSRVSKHWIIEHLWRHNVPRSATSNLKTYVTTLRRLQVPIATHKDGYLLTVAPNELDADLFEHFAATGREALERRDLYNAAAALESATGLWRGDPLHGVDLDVELSLWTERLREGFQTVTEDFFEVRLALGRHREIIGPLKIWTVRHPLRERAHAQLMTALYRDGRQAEALDVYQSFRTNLVAQIGLEPTPVLRDMQRRILQEEDRFRIDPVVHMLMEKARVAILHTDSAGSYDAGAWSSVQ</sequence>
<evidence type="ECO:0000259" key="6">
    <source>
        <dbReference type="SMART" id="SM01043"/>
    </source>
</evidence>
<dbReference type="RefSeq" id="WP_184979868.1">
    <property type="nucleotide sequence ID" value="NZ_BAAALO010000030.1"/>
</dbReference>
<dbReference type="AlphaFoldDB" id="A0A7X0ICU3"/>
<keyword evidence="3 7" id="KW-0238">DNA-binding</keyword>
<proteinExistence type="inferred from homology"/>
<evidence type="ECO:0000256" key="2">
    <source>
        <dbReference type="ARBA" id="ARBA00023015"/>
    </source>
</evidence>
<keyword evidence="4" id="KW-0804">Transcription</keyword>
<accession>A0A7X0ICU3</accession>
<evidence type="ECO:0000256" key="4">
    <source>
        <dbReference type="ARBA" id="ARBA00023163"/>
    </source>
</evidence>
<dbReference type="SMART" id="SM00862">
    <property type="entry name" value="Trans_reg_C"/>
    <property type="match status" value="1"/>
</dbReference>
<dbReference type="GO" id="GO:0003677">
    <property type="term" value="F:DNA binding"/>
    <property type="evidence" value="ECO:0007669"/>
    <property type="project" value="UniProtKB-KW"/>
</dbReference>
<dbReference type="Gene3D" id="1.25.40.10">
    <property type="entry name" value="Tetratricopeptide repeat domain"/>
    <property type="match status" value="1"/>
</dbReference>
<dbReference type="Proteomes" id="UP000555564">
    <property type="component" value="Unassembled WGS sequence"/>
</dbReference>
<dbReference type="InterPro" id="IPR005158">
    <property type="entry name" value="BTAD"/>
</dbReference>
<dbReference type="SMART" id="SM01043">
    <property type="entry name" value="BTAD"/>
    <property type="match status" value="1"/>
</dbReference>
<keyword evidence="8" id="KW-1185">Reference proteome</keyword>
<dbReference type="InterPro" id="IPR001867">
    <property type="entry name" value="OmpR/PhoB-type_DNA-bd"/>
</dbReference>
<dbReference type="InterPro" id="IPR051677">
    <property type="entry name" value="AfsR-DnrI-RedD_regulator"/>
</dbReference>
<dbReference type="Pfam" id="PF03704">
    <property type="entry name" value="BTAD"/>
    <property type="match status" value="1"/>
</dbReference>
<comment type="caution">
    <text evidence="7">The sequence shown here is derived from an EMBL/GenBank/DDBJ whole genome shotgun (WGS) entry which is preliminary data.</text>
</comment>
<dbReference type="InterPro" id="IPR036388">
    <property type="entry name" value="WH-like_DNA-bd_sf"/>
</dbReference>
<evidence type="ECO:0000313" key="7">
    <source>
        <dbReference type="EMBL" id="MBB6472643.1"/>
    </source>
</evidence>
<organism evidence="7 8">
    <name type="scientific">Sphaerisporangium rubeum</name>
    <dbReference type="NCBI Taxonomy" id="321317"/>
    <lineage>
        <taxon>Bacteria</taxon>
        <taxon>Bacillati</taxon>
        <taxon>Actinomycetota</taxon>
        <taxon>Actinomycetes</taxon>
        <taxon>Streptosporangiales</taxon>
        <taxon>Streptosporangiaceae</taxon>
        <taxon>Sphaerisporangium</taxon>
    </lineage>
</organism>
<evidence type="ECO:0000259" key="5">
    <source>
        <dbReference type="SMART" id="SM00862"/>
    </source>
</evidence>
<feature type="domain" description="OmpR/PhoB-type" evidence="5">
    <location>
        <begin position="87"/>
        <end position="157"/>
    </location>
</feature>
<dbReference type="GO" id="GO:0006355">
    <property type="term" value="P:regulation of DNA-templated transcription"/>
    <property type="evidence" value="ECO:0007669"/>
    <property type="project" value="InterPro"/>
</dbReference>
<protein>
    <submittedName>
        <fullName evidence="7">DNA-binding SARP family transcriptional activator</fullName>
    </submittedName>
</protein>
<name>A0A7X0ICU3_9ACTN</name>
<dbReference type="EMBL" id="JACHIU010000001">
    <property type="protein sequence ID" value="MBB6472643.1"/>
    <property type="molecule type" value="Genomic_DNA"/>
</dbReference>
<evidence type="ECO:0000313" key="8">
    <source>
        <dbReference type="Proteomes" id="UP000555564"/>
    </source>
</evidence>
<dbReference type="PANTHER" id="PTHR35807:SF1">
    <property type="entry name" value="TRANSCRIPTIONAL REGULATOR REDD"/>
    <property type="match status" value="1"/>
</dbReference>
<dbReference type="InterPro" id="IPR016032">
    <property type="entry name" value="Sig_transdc_resp-reg_C-effctor"/>
</dbReference>
<dbReference type="GO" id="GO:0000160">
    <property type="term" value="P:phosphorelay signal transduction system"/>
    <property type="evidence" value="ECO:0007669"/>
    <property type="project" value="InterPro"/>
</dbReference>
<dbReference type="Gene3D" id="1.10.10.10">
    <property type="entry name" value="Winged helix-like DNA-binding domain superfamily/Winged helix DNA-binding domain"/>
    <property type="match status" value="1"/>
</dbReference>
<comment type="similarity">
    <text evidence="1">Belongs to the AfsR/DnrI/RedD regulatory family.</text>
</comment>
<dbReference type="InterPro" id="IPR011990">
    <property type="entry name" value="TPR-like_helical_dom_sf"/>
</dbReference>
<dbReference type="PANTHER" id="PTHR35807">
    <property type="entry name" value="TRANSCRIPTIONAL REGULATOR REDD-RELATED"/>
    <property type="match status" value="1"/>
</dbReference>
<dbReference type="SUPFAM" id="SSF46894">
    <property type="entry name" value="C-terminal effector domain of the bipartite response regulators"/>
    <property type="match status" value="1"/>
</dbReference>
<reference evidence="7 8" key="1">
    <citation type="submission" date="2020-08" db="EMBL/GenBank/DDBJ databases">
        <title>Sequencing the genomes of 1000 actinobacteria strains.</title>
        <authorList>
            <person name="Klenk H.-P."/>
        </authorList>
    </citation>
    <scope>NUCLEOTIDE SEQUENCE [LARGE SCALE GENOMIC DNA]</scope>
    <source>
        <strain evidence="7 8">DSM 44936</strain>
    </source>
</reference>
<evidence type="ECO:0000256" key="1">
    <source>
        <dbReference type="ARBA" id="ARBA00005820"/>
    </source>
</evidence>
<dbReference type="CDD" id="cd15831">
    <property type="entry name" value="BTAD"/>
    <property type="match status" value="1"/>
</dbReference>
<feature type="domain" description="Bacterial transcriptional activator" evidence="6">
    <location>
        <begin position="164"/>
        <end position="309"/>
    </location>
</feature>
<dbReference type="SUPFAM" id="SSF48452">
    <property type="entry name" value="TPR-like"/>
    <property type="match status" value="1"/>
</dbReference>